<feature type="compositionally biased region" description="Basic and acidic residues" evidence="1">
    <location>
        <begin position="117"/>
        <end position="148"/>
    </location>
</feature>
<dbReference type="AlphaFoldDB" id="A0A4Z0A4U2"/>
<sequence length="160" mass="17397">MPLFGSRQGNADEALPEQQRPPTPPHQRGSIFSRRSRSQDHNGDDVARSPTTASQSSSGTHGIGRRGFLFGRRRSSDGDFSATLAEDPSILNAQQKVSDAEAAEREADRALSSARAAGREAKQHVERLEREALEDARRAKAKQEEAKNVRKSASGLGRHG</sequence>
<accession>A0A4Z0A4U2</accession>
<dbReference type="EMBL" id="SFCI01000231">
    <property type="protein sequence ID" value="TFY81271.1"/>
    <property type="molecule type" value="Genomic_DNA"/>
</dbReference>
<evidence type="ECO:0000313" key="2">
    <source>
        <dbReference type="EMBL" id="TFY81271.1"/>
    </source>
</evidence>
<proteinExistence type="predicted"/>
<feature type="compositionally biased region" description="Basic and acidic residues" evidence="1">
    <location>
        <begin position="98"/>
        <end position="109"/>
    </location>
</feature>
<gene>
    <name evidence="2" type="ORF">EWM64_g2748</name>
</gene>
<protein>
    <submittedName>
        <fullName evidence="2">Uncharacterized protein</fullName>
    </submittedName>
</protein>
<name>A0A4Z0A4U2_9AGAM</name>
<evidence type="ECO:0000313" key="3">
    <source>
        <dbReference type="Proteomes" id="UP000298061"/>
    </source>
</evidence>
<organism evidence="2 3">
    <name type="scientific">Hericium alpestre</name>
    <dbReference type="NCBI Taxonomy" id="135208"/>
    <lineage>
        <taxon>Eukaryota</taxon>
        <taxon>Fungi</taxon>
        <taxon>Dikarya</taxon>
        <taxon>Basidiomycota</taxon>
        <taxon>Agaricomycotina</taxon>
        <taxon>Agaricomycetes</taxon>
        <taxon>Russulales</taxon>
        <taxon>Hericiaceae</taxon>
        <taxon>Hericium</taxon>
    </lineage>
</organism>
<comment type="caution">
    <text evidence="2">The sequence shown here is derived from an EMBL/GenBank/DDBJ whole genome shotgun (WGS) entry which is preliminary data.</text>
</comment>
<keyword evidence="3" id="KW-1185">Reference proteome</keyword>
<feature type="compositionally biased region" description="Basic and acidic residues" evidence="1">
    <location>
        <begin position="37"/>
        <end position="47"/>
    </location>
</feature>
<reference evidence="2 3" key="1">
    <citation type="submission" date="2019-02" db="EMBL/GenBank/DDBJ databases">
        <title>Genome sequencing of the rare red list fungi Hericium alpestre (H. flagellum).</title>
        <authorList>
            <person name="Buettner E."/>
            <person name="Kellner H."/>
        </authorList>
    </citation>
    <scope>NUCLEOTIDE SEQUENCE [LARGE SCALE GENOMIC DNA]</scope>
    <source>
        <strain evidence="2 3">DSM 108284</strain>
    </source>
</reference>
<evidence type="ECO:0000256" key="1">
    <source>
        <dbReference type="SAM" id="MobiDB-lite"/>
    </source>
</evidence>
<feature type="compositionally biased region" description="Polar residues" evidence="1">
    <location>
        <begin position="49"/>
        <end position="60"/>
    </location>
</feature>
<feature type="region of interest" description="Disordered" evidence="1">
    <location>
        <begin position="1"/>
        <end position="160"/>
    </location>
</feature>
<dbReference type="Proteomes" id="UP000298061">
    <property type="component" value="Unassembled WGS sequence"/>
</dbReference>